<keyword evidence="4" id="KW-1185">Reference proteome</keyword>
<dbReference type="Pfam" id="PF03665">
    <property type="entry name" value="UPF0172"/>
    <property type="match status" value="2"/>
</dbReference>
<proteinExistence type="inferred from homology"/>
<dbReference type="InterPro" id="IPR037518">
    <property type="entry name" value="MPN"/>
</dbReference>
<evidence type="ECO:0000256" key="1">
    <source>
        <dbReference type="ARBA" id="ARBA00007461"/>
    </source>
</evidence>
<evidence type="ECO:0000259" key="2">
    <source>
        <dbReference type="PROSITE" id="PS50249"/>
    </source>
</evidence>
<dbReference type="InterPro" id="IPR005366">
    <property type="entry name" value="EMC8/9"/>
</dbReference>
<dbReference type="EMBL" id="CWKI01000009">
    <property type="protein sequence ID" value="CTR09061.1"/>
    <property type="molecule type" value="Genomic_DNA"/>
</dbReference>
<evidence type="ECO:0000313" key="4">
    <source>
        <dbReference type="Proteomes" id="UP000199069"/>
    </source>
</evidence>
<dbReference type="PROSITE" id="PS50249">
    <property type="entry name" value="MPN"/>
    <property type="match status" value="2"/>
</dbReference>
<gene>
    <name evidence="3" type="primary">FGENESH: predicted gene_9.268</name>
    <name evidence="3" type="ORF">BN2166_0049220</name>
</gene>
<accession>A0A0K3CPE4</accession>
<organism evidence="3 4">
    <name type="scientific">Rhodotorula toruloides</name>
    <name type="common">Yeast</name>
    <name type="synonym">Rhodosporidium toruloides</name>
    <dbReference type="NCBI Taxonomy" id="5286"/>
    <lineage>
        <taxon>Eukaryota</taxon>
        <taxon>Fungi</taxon>
        <taxon>Dikarya</taxon>
        <taxon>Basidiomycota</taxon>
        <taxon>Pucciniomycotina</taxon>
        <taxon>Microbotryomycetes</taxon>
        <taxon>Sporidiobolales</taxon>
        <taxon>Sporidiobolaceae</taxon>
        <taxon>Rhodotorula</taxon>
    </lineage>
</organism>
<sequence>MADYSIAPLAYLKLVLHAAKFPSSTCVGLLIGSVAESSCTITDAIPLLHHWTDLSPMAEAGLGLAELYAKQQQLVFLGLYVANERLGDQAVPNGVQKMAEAIRKDRPEAVVLVVDNEKLVSNEPALIPYLPPKDPSASWQPTTLSSAQISLADSSAPTKALEQADKDFSAKHEARQELESYVASVEATLQSPEASKIKRHNRSALEAELSKALERLEIEDSSADELRRANLHLKRYSIAPLAYLKLVLHAAKFPSSTCVGLLIGSVAESSCTITDAIPLLHHWTDLSPMAEAGLGLAELYAKQQQLVFLGLYVANERLGDQAVPNGVQKMAEAIRRDRPEAIVLVVDNEKLASNEPALIPYLPPKSPSAAWQPTTLSSARISLADPSAPTKALEQVRQGRHKLLGDFDEHLEDVRVDWLRNAAVSV</sequence>
<dbReference type="Proteomes" id="UP000199069">
    <property type="component" value="Unassembled WGS sequence"/>
</dbReference>
<dbReference type="PANTHER" id="PTHR12941:SF10">
    <property type="entry name" value="ER MEMBRANE PROTEIN COMPLEX SUBUNIT 8_9 HOMOLOG"/>
    <property type="match status" value="1"/>
</dbReference>
<dbReference type="Gene3D" id="3.40.140.10">
    <property type="entry name" value="Cytidine Deaminase, domain 2"/>
    <property type="match status" value="2"/>
</dbReference>
<reference evidence="3 4" key="1">
    <citation type="submission" date="2015-07" db="EMBL/GenBank/DDBJ databases">
        <authorList>
            <person name="Cajimat M.N.B."/>
            <person name="Milazzo M.L."/>
            <person name="Fulhorst C.F."/>
        </authorList>
    </citation>
    <scope>NUCLEOTIDE SEQUENCE [LARGE SCALE GENOMIC DNA]</scope>
    <source>
        <strain evidence="3">Single colony</strain>
    </source>
</reference>
<feature type="domain" description="MPN" evidence="2">
    <location>
        <begin position="236"/>
        <end position="367"/>
    </location>
</feature>
<dbReference type="CDD" id="cd08060">
    <property type="entry name" value="MPN_UPF0172"/>
    <property type="match status" value="2"/>
</dbReference>
<dbReference type="PANTHER" id="PTHR12941">
    <property type="entry name" value="ER MEMBRANE PROTEIN COMPLEX"/>
    <property type="match status" value="1"/>
</dbReference>
<dbReference type="GO" id="GO:0072546">
    <property type="term" value="C:EMC complex"/>
    <property type="evidence" value="ECO:0007669"/>
    <property type="project" value="InterPro"/>
</dbReference>
<comment type="similarity">
    <text evidence="1">Belongs to the EMC8/EMC9 family.</text>
</comment>
<feature type="domain" description="MPN" evidence="2">
    <location>
        <begin position="4"/>
        <end position="135"/>
    </location>
</feature>
<name>A0A0K3CPE4_RHOTO</name>
<protein>
    <submittedName>
        <fullName evidence="3">FGENESH: predicted gene_9.268 protein</fullName>
    </submittedName>
</protein>
<dbReference type="Gene3D" id="1.20.1270.10">
    <property type="match status" value="1"/>
</dbReference>
<dbReference type="STRING" id="5286.A0A0K3CPE4"/>
<dbReference type="InterPro" id="IPR029048">
    <property type="entry name" value="HSP70_C_sf"/>
</dbReference>
<dbReference type="AlphaFoldDB" id="A0A0K3CPE4"/>
<evidence type="ECO:0000313" key="3">
    <source>
        <dbReference type="EMBL" id="CTR09061.1"/>
    </source>
</evidence>